<dbReference type="InterPro" id="IPR017937">
    <property type="entry name" value="Thioredoxin_CS"/>
</dbReference>
<dbReference type="Gene3D" id="3.40.30.10">
    <property type="entry name" value="Glutaredoxin"/>
    <property type="match status" value="1"/>
</dbReference>
<comment type="caution">
    <text evidence="4">The sequence shown here is derived from an EMBL/GenBank/DDBJ whole genome shotgun (WGS) entry which is preliminary data.</text>
</comment>
<dbReference type="Pfam" id="PF13098">
    <property type="entry name" value="Thioredoxin_2"/>
    <property type="match status" value="1"/>
</dbReference>
<evidence type="ECO:0000313" key="4">
    <source>
        <dbReference type="EMBL" id="NGZ90449.1"/>
    </source>
</evidence>
<dbReference type="InterPro" id="IPR036249">
    <property type="entry name" value="Thioredoxin-like_sf"/>
</dbReference>
<keyword evidence="2" id="KW-0676">Redox-active center</keyword>
<dbReference type="InterPro" id="IPR051099">
    <property type="entry name" value="AGR/TXD"/>
</dbReference>
<dbReference type="Proteomes" id="UP000643701">
    <property type="component" value="Unassembled WGS sequence"/>
</dbReference>
<dbReference type="RefSeq" id="WP_166400688.1">
    <property type="nucleotide sequence ID" value="NZ_JAANAS010000072.1"/>
</dbReference>
<dbReference type="InterPro" id="IPR012336">
    <property type="entry name" value="Thioredoxin-like_fold"/>
</dbReference>
<sequence>MKSLIVIFTFVFGISVIAQEVEWMSMNEALEAQEKEPKKIFLDVYTTWCGPCKAMDKRTFNHPDVANYLNENFYAVKFNGEGTETVFYNDFEYTNPNHDPNRKGRNAQHLFAAALKVQAYPTVVFFDEEANIISPVKGYKNPQQLEVYLKMINKNHYKDITTSEAWKDYQANFKNTFKQ</sequence>
<keyword evidence="1" id="KW-0732">Signal</keyword>
<proteinExistence type="predicted"/>
<evidence type="ECO:0000313" key="5">
    <source>
        <dbReference type="Proteomes" id="UP000643701"/>
    </source>
</evidence>
<evidence type="ECO:0000256" key="2">
    <source>
        <dbReference type="ARBA" id="ARBA00023284"/>
    </source>
</evidence>
<dbReference type="PANTHER" id="PTHR15337">
    <property type="entry name" value="ANTERIOR GRADIENT PROTEIN-RELATED"/>
    <property type="match status" value="1"/>
</dbReference>
<accession>A0A967ALD9</accession>
<keyword evidence="5" id="KW-1185">Reference proteome</keyword>
<reference evidence="4" key="1">
    <citation type="submission" date="2020-03" db="EMBL/GenBank/DDBJ databases">
        <title>Psychroflexus Maritimus sp. nov., isolate from marine sediment.</title>
        <authorList>
            <person name="Zhong Y.-L."/>
        </authorList>
    </citation>
    <scope>NUCLEOTIDE SEQUENCE</scope>
    <source>
        <strain evidence="4">C1</strain>
    </source>
</reference>
<evidence type="ECO:0000259" key="3">
    <source>
        <dbReference type="PROSITE" id="PS51352"/>
    </source>
</evidence>
<evidence type="ECO:0000256" key="1">
    <source>
        <dbReference type="ARBA" id="ARBA00022729"/>
    </source>
</evidence>
<feature type="domain" description="Thioredoxin" evidence="3">
    <location>
        <begin position="15"/>
        <end position="154"/>
    </location>
</feature>
<protein>
    <submittedName>
        <fullName evidence="4">Thioredoxin fold domain-containing protein</fullName>
    </submittedName>
</protein>
<gene>
    <name evidence="4" type="ORF">G7034_09310</name>
</gene>
<dbReference type="SUPFAM" id="SSF52833">
    <property type="entry name" value="Thioredoxin-like"/>
    <property type="match status" value="1"/>
</dbReference>
<dbReference type="PROSITE" id="PS51352">
    <property type="entry name" value="THIOREDOXIN_2"/>
    <property type="match status" value="1"/>
</dbReference>
<dbReference type="PANTHER" id="PTHR15337:SF11">
    <property type="entry name" value="THIOREDOXIN DOMAIN-CONTAINING PROTEIN"/>
    <property type="match status" value="1"/>
</dbReference>
<dbReference type="AlphaFoldDB" id="A0A967ALD9"/>
<organism evidence="4 5">
    <name type="scientific">Psychroflexus maritimus</name>
    <dbReference type="NCBI Taxonomy" id="2714865"/>
    <lineage>
        <taxon>Bacteria</taxon>
        <taxon>Pseudomonadati</taxon>
        <taxon>Bacteroidota</taxon>
        <taxon>Flavobacteriia</taxon>
        <taxon>Flavobacteriales</taxon>
        <taxon>Flavobacteriaceae</taxon>
        <taxon>Psychroflexus</taxon>
    </lineage>
</organism>
<dbReference type="EMBL" id="JAANAS010000072">
    <property type="protein sequence ID" value="NGZ90449.1"/>
    <property type="molecule type" value="Genomic_DNA"/>
</dbReference>
<name>A0A967ALD9_9FLAO</name>
<dbReference type="PROSITE" id="PS00194">
    <property type="entry name" value="THIOREDOXIN_1"/>
    <property type="match status" value="1"/>
</dbReference>
<dbReference type="InterPro" id="IPR013766">
    <property type="entry name" value="Thioredoxin_domain"/>
</dbReference>